<evidence type="ECO:0000313" key="1">
    <source>
        <dbReference type="EMBL" id="KAA6367499.1"/>
    </source>
</evidence>
<proteinExistence type="predicted"/>
<reference evidence="1 2" key="1">
    <citation type="submission" date="2019-03" db="EMBL/GenBank/DDBJ databases">
        <title>Single cell metagenomics reveals metabolic interactions within the superorganism composed of flagellate Streblomastix strix and complex community of Bacteroidetes bacteria on its surface.</title>
        <authorList>
            <person name="Treitli S.C."/>
            <person name="Kolisko M."/>
            <person name="Husnik F."/>
            <person name="Keeling P."/>
            <person name="Hampl V."/>
        </authorList>
    </citation>
    <scope>NUCLEOTIDE SEQUENCE [LARGE SCALE GENOMIC DNA]</scope>
    <source>
        <strain evidence="1">ST1C</strain>
    </source>
</reference>
<protein>
    <recommendedName>
        <fullName evidence="3">HAT C-terminal dimerisation domain-containing protein</fullName>
    </recommendedName>
</protein>
<name>A0A5J4UAJ7_9EUKA</name>
<evidence type="ECO:0008006" key="3">
    <source>
        <dbReference type="Google" id="ProtNLM"/>
    </source>
</evidence>
<dbReference type="EMBL" id="SNRW01018269">
    <property type="protein sequence ID" value="KAA6367499.1"/>
    <property type="molecule type" value="Genomic_DNA"/>
</dbReference>
<dbReference type="Proteomes" id="UP000324800">
    <property type="component" value="Unassembled WGS sequence"/>
</dbReference>
<sequence>MCLGKTLKDIPPSEKLRFVHEVLKEANIYLGQYDIKNIPHNISMHFGTSQFWKDYQKIEKESSKILGEFSTRLNETVPTKANCERIFSRARWIEGKRRKRLKLKRFIAIIRIGSK</sequence>
<evidence type="ECO:0000313" key="2">
    <source>
        <dbReference type="Proteomes" id="UP000324800"/>
    </source>
</evidence>
<organism evidence="1 2">
    <name type="scientific">Streblomastix strix</name>
    <dbReference type="NCBI Taxonomy" id="222440"/>
    <lineage>
        <taxon>Eukaryota</taxon>
        <taxon>Metamonada</taxon>
        <taxon>Preaxostyla</taxon>
        <taxon>Oxymonadida</taxon>
        <taxon>Streblomastigidae</taxon>
        <taxon>Streblomastix</taxon>
    </lineage>
</organism>
<gene>
    <name evidence="1" type="ORF">EZS28_036974</name>
</gene>
<dbReference type="AlphaFoldDB" id="A0A5J4UAJ7"/>
<comment type="caution">
    <text evidence="1">The sequence shown here is derived from an EMBL/GenBank/DDBJ whole genome shotgun (WGS) entry which is preliminary data.</text>
</comment>
<accession>A0A5J4UAJ7</accession>